<comment type="caution">
    <text evidence="2">The sequence shown here is derived from an EMBL/GenBank/DDBJ whole genome shotgun (WGS) entry which is preliminary data.</text>
</comment>
<evidence type="ECO:0000313" key="2">
    <source>
        <dbReference type="EMBL" id="TNC73737.1"/>
    </source>
</evidence>
<organism evidence="2 3">
    <name type="scientific">Rubellimicrobium roseum</name>
    <dbReference type="NCBI Taxonomy" id="687525"/>
    <lineage>
        <taxon>Bacteria</taxon>
        <taxon>Pseudomonadati</taxon>
        <taxon>Pseudomonadota</taxon>
        <taxon>Alphaproteobacteria</taxon>
        <taxon>Rhodobacterales</taxon>
        <taxon>Roseobacteraceae</taxon>
        <taxon>Rubellimicrobium</taxon>
    </lineage>
</organism>
<dbReference type="OrthoDB" id="9944257at2"/>
<feature type="signal peptide" evidence="1">
    <location>
        <begin position="1"/>
        <end position="19"/>
    </location>
</feature>
<name>A0A5C4NM20_9RHOB</name>
<dbReference type="Proteomes" id="UP000305709">
    <property type="component" value="Unassembled WGS sequence"/>
</dbReference>
<feature type="chain" id="PRO_5022834607" evidence="1">
    <location>
        <begin position="20"/>
        <end position="126"/>
    </location>
</feature>
<keyword evidence="3" id="KW-1185">Reference proteome</keyword>
<gene>
    <name evidence="2" type="ORF">FHG71_04465</name>
</gene>
<reference evidence="2 3" key="1">
    <citation type="submission" date="2019-06" db="EMBL/GenBank/DDBJ databases">
        <authorList>
            <person name="Jiang L."/>
        </authorList>
    </citation>
    <scope>NUCLEOTIDE SEQUENCE [LARGE SCALE GENOMIC DNA]</scope>
    <source>
        <strain evidence="2 3">YIM 48858</strain>
    </source>
</reference>
<evidence type="ECO:0000256" key="1">
    <source>
        <dbReference type="SAM" id="SignalP"/>
    </source>
</evidence>
<proteinExistence type="predicted"/>
<dbReference type="EMBL" id="VDFV01000003">
    <property type="protein sequence ID" value="TNC73737.1"/>
    <property type="molecule type" value="Genomic_DNA"/>
</dbReference>
<accession>A0A5C4NM20</accession>
<evidence type="ECO:0000313" key="3">
    <source>
        <dbReference type="Proteomes" id="UP000305709"/>
    </source>
</evidence>
<sequence length="126" mass="13246">MKARALVAGLAIWGGAAAAADLVVAGAAGTVAWPGELEVVRNVGSRDGHRVVVPEPGGARAAIEWRSPVEVRVRTLSGERLSPALQAAARVEATTCDRGVPVDAREAFELNGTYVLRFDCAWLQDQ</sequence>
<keyword evidence="1" id="KW-0732">Signal</keyword>
<dbReference type="RefSeq" id="WP_139080420.1">
    <property type="nucleotide sequence ID" value="NZ_VDFV01000003.1"/>
</dbReference>
<protein>
    <submittedName>
        <fullName evidence="2">Uncharacterized protein</fullName>
    </submittedName>
</protein>
<dbReference type="AlphaFoldDB" id="A0A5C4NM20"/>